<dbReference type="SUPFAM" id="SSF52540">
    <property type="entry name" value="P-loop containing nucleoside triphosphate hydrolases"/>
    <property type="match status" value="1"/>
</dbReference>
<evidence type="ECO:0000313" key="5">
    <source>
        <dbReference type="Proteomes" id="UP000061468"/>
    </source>
</evidence>
<accession>A0AAC8XHL3</accession>
<keyword evidence="1" id="KW-0547">Nucleotide-binding</keyword>
<dbReference type="InterPro" id="IPR010488">
    <property type="entry name" value="Zeta_toxin_domain"/>
</dbReference>
<sequence>MTEDEKRIEQEAIKFAKKSRTAIANELTDRERFPPEDEPVAVFMAGSPGAGKTETSKEFLQEVEATNVIRLDPDELRHYFEQYTGDNSFLFQRAVSFIVERTLDNAFNRKQSFLLDGTLSNYAIAEKNIKRAIDRGRAVLVLFVYQSPELAWKFVQSREKVEGRRINPEIFVEQFLESQAVVRNLKQQFGGQIKIDLLLKDNEGGTRMYHANIQAVENHVKQKFTREALTTLIQSQPAH</sequence>
<evidence type="ECO:0000256" key="1">
    <source>
        <dbReference type="ARBA" id="ARBA00022741"/>
    </source>
</evidence>
<dbReference type="EMBL" id="CP013928">
    <property type="protein sequence ID" value="AMJ77578.1"/>
    <property type="molecule type" value="Genomic_DNA"/>
</dbReference>
<gene>
    <name evidence="4" type="ORF">AV942_04245</name>
</gene>
<evidence type="ECO:0000259" key="3">
    <source>
        <dbReference type="Pfam" id="PF06414"/>
    </source>
</evidence>
<feature type="domain" description="Zeta toxin" evidence="3">
    <location>
        <begin position="26"/>
        <end position="213"/>
    </location>
</feature>
<proteinExistence type="predicted"/>
<dbReference type="AlphaFoldDB" id="A0AAC8XHL3"/>
<dbReference type="Gene3D" id="3.40.50.300">
    <property type="entry name" value="P-loop containing nucleotide triphosphate hydrolases"/>
    <property type="match status" value="1"/>
</dbReference>
<dbReference type="Proteomes" id="UP000061468">
    <property type="component" value="Chromosome"/>
</dbReference>
<keyword evidence="2" id="KW-0067">ATP-binding</keyword>
<dbReference type="GO" id="GO:0016301">
    <property type="term" value="F:kinase activity"/>
    <property type="evidence" value="ECO:0007669"/>
    <property type="project" value="InterPro"/>
</dbReference>
<dbReference type="InterPro" id="IPR027417">
    <property type="entry name" value="P-loop_NTPase"/>
</dbReference>
<dbReference type="Pfam" id="PF06414">
    <property type="entry name" value="Zeta_toxin"/>
    <property type="match status" value="1"/>
</dbReference>
<dbReference type="GO" id="GO:0005524">
    <property type="term" value="F:ATP binding"/>
    <property type="evidence" value="ECO:0007669"/>
    <property type="project" value="UniProtKB-KW"/>
</dbReference>
<name>A0AAC8XHL3_9ALTE</name>
<evidence type="ECO:0000256" key="2">
    <source>
        <dbReference type="ARBA" id="ARBA00022840"/>
    </source>
</evidence>
<dbReference type="RefSeq" id="WP_015066337.1">
    <property type="nucleotide sequence ID" value="NZ_CP013928.1"/>
</dbReference>
<protein>
    <submittedName>
        <fullName evidence="4">Zeta toxin</fullName>
    </submittedName>
</protein>
<evidence type="ECO:0000313" key="4">
    <source>
        <dbReference type="EMBL" id="AMJ77578.1"/>
    </source>
</evidence>
<organism evidence="4 5">
    <name type="scientific">Alteromonas mediterranea</name>
    <dbReference type="NCBI Taxonomy" id="314275"/>
    <lineage>
        <taxon>Bacteria</taxon>
        <taxon>Pseudomonadati</taxon>
        <taxon>Pseudomonadota</taxon>
        <taxon>Gammaproteobacteria</taxon>
        <taxon>Alteromonadales</taxon>
        <taxon>Alteromonadaceae</taxon>
        <taxon>Alteromonas/Salinimonas group</taxon>
        <taxon>Alteromonas</taxon>
    </lineage>
</organism>
<reference evidence="4 5" key="1">
    <citation type="submission" date="2015-12" db="EMBL/GenBank/DDBJ databases">
        <title>Intraspecies pangenome expansion in the marine bacterium Alteromonas.</title>
        <authorList>
            <person name="Lopez-Perez M."/>
            <person name="Rodriguez-Valera F."/>
        </authorList>
    </citation>
    <scope>NUCLEOTIDE SEQUENCE [LARGE SCALE GENOMIC DNA]</scope>
    <source>
        <strain evidence="4 5">UM8</strain>
    </source>
</reference>